<reference evidence="1" key="1">
    <citation type="submission" date="2022-03" db="EMBL/GenBank/DDBJ databases">
        <title>A functionally conserved STORR gene fusion in Papaver species that diverged 16.8 million years ago.</title>
        <authorList>
            <person name="Catania T."/>
        </authorList>
    </citation>
    <scope>NUCLEOTIDE SEQUENCE</scope>
    <source>
        <strain evidence="1">S-191538</strain>
    </source>
</reference>
<dbReference type="AlphaFoldDB" id="A0AA41V221"/>
<dbReference type="PANTHER" id="PTHR33384">
    <property type="entry name" value="EXPRESSED PROTEIN"/>
    <property type="match status" value="1"/>
</dbReference>
<name>A0AA41V221_PAPNU</name>
<sequence length="192" mass="20825">MKHFVFQQNAFAASCEEWRGSVTISSSSSSDRKDPLVCPKPRRLGVGIQHHNNHHPINDSIRPFRYHFSHQAELCDSKAGMELMDLILTKGGQVSSSPPYFCGSPPSRAENPLIQDARFRNEKLLSPVSPLSIPVINSGSSSSSSSTPTTASSSIVNGGGCVRAKFGHKPAMVRIEGFECRDRRNCGISAVA</sequence>
<keyword evidence="2" id="KW-1185">Reference proteome</keyword>
<evidence type="ECO:0000313" key="1">
    <source>
        <dbReference type="EMBL" id="MCL7027936.1"/>
    </source>
</evidence>
<proteinExistence type="predicted"/>
<organism evidence="1 2">
    <name type="scientific">Papaver nudicaule</name>
    <name type="common">Iceland poppy</name>
    <dbReference type="NCBI Taxonomy" id="74823"/>
    <lineage>
        <taxon>Eukaryota</taxon>
        <taxon>Viridiplantae</taxon>
        <taxon>Streptophyta</taxon>
        <taxon>Embryophyta</taxon>
        <taxon>Tracheophyta</taxon>
        <taxon>Spermatophyta</taxon>
        <taxon>Magnoliopsida</taxon>
        <taxon>Ranunculales</taxon>
        <taxon>Papaveraceae</taxon>
        <taxon>Papaveroideae</taxon>
        <taxon>Papaver</taxon>
    </lineage>
</organism>
<protein>
    <submittedName>
        <fullName evidence="1">Uncharacterized protein</fullName>
    </submittedName>
</protein>
<dbReference type="Proteomes" id="UP001177140">
    <property type="component" value="Unassembled WGS sequence"/>
</dbReference>
<comment type="caution">
    <text evidence="1">The sequence shown here is derived from an EMBL/GenBank/DDBJ whole genome shotgun (WGS) entry which is preliminary data.</text>
</comment>
<dbReference type="PROSITE" id="PS51257">
    <property type="entry name" value="PROKAR_LIPOPROTEIN"/>
    <property type="match status" value="1"/>
</dbReference>
<dbReference type="PANTHER" id="PTHR33384:SF1">
    <property type="entry name" value="EXPRESSED PROTEIN"/>
    <property type="match status" value="1"/>
</dbReference>
<gene>
    <name evidence="1" type="ORF">MKW94_007353</name>
</gene>
<accession>A0AA41V221</accession>
<evidence type="ECO:0000313" key="2">
    <source>
        <dbReference type="Proteomes" id="UP001177140"/>
    </source>
</evidence>
<dbReference type="EMBL" id="JAJJMA010073835">
    <property type="protein sequence ID" value="MCL7027936.1"/>
    <property type="molecule type" value="Genomic_DNA"/>
</dbReference>